<dbReference type="OrthoDB" id="9760654at2"/>
<organism evidence="3 4">
    <name type="scientific">Luteimonas marina</name>
    <dbReference type="NCBI Taxonomy" id="488485"/>
    <lineage>
        <taxon>Bacteria</taxon>
        <taxon>Pseudomonadati</taxon>
        <taxon>Pseudomonadota</taxon>
        <taxon>Gammaproteobacteria</taxon>
        <taxon>Lysobacterales</taxon>
        <taxon>Lysobacteraceae</taxon>
        <taxon>Luteimonas</taxon>
    </lineage>
</organism>
<name>A0A5C5TZI7_9GAMM</name>
<keyword evidence="2" id="KW-0732">Signal</keyword>
<keyword evidence="4" id="KW-1185">Reference proteome</keyword>
<reference evidence="3 4" key="1">
    <citation type="journal article" date="2008" name="Int. J. Syst. Evol. Microbiol.">
        <title>Luteimonas marina sp. nov., isolated from seawater.</title>
        <authorList>
            <person name="Baik K.S."/>
            <person name="Park S.C."/>
            <person name="Kim M.S."/>
            <person name="Kim E.M."/>
            <person name="Park C."/>
            <person name="Chun J."/>
            <person name="Seong C.N."/>
        </authorList>
    </citation>
    <scope>NUCLEOTIDE SEQUENCE [LARGE SCALE GENOMIC DNA]</scope>
    <source>
        <strain evidence="3 4">FR1330</strain>
    </source>
</reference>
<feature type="signal peptide" evidence="2">
    <location>
        <begin position="1"/>
        <end position="25"/>
    </location>
</feature>
<evidence type="ECO:0000256" key="2">
    <source>
        <dbReference type="SAM" id="SignalP"/>
    </source>
</evidence>
<accession>A0A5C5TZI7</accession>
<protein>
    <submittedName>
        <fullName evidence="3">DUF4832 domain-containing protein</fullName>
    </submittedName>
</protein>
<evidence type="ECO:0000313" key="4">
    <source>
        <dbReference type="Proteomes" id="UP000319980"/>
    </source>
</evidence>
<dbReference type="SUPFAM" id="SSF51445">
    <property type="entry name" value="(Trans)glycosidases"/>
    <property type="match status" value="1"/>
</dbReference>
<dbReference type="RefSeq" id="WP_146388290.1">
    <property type="nucleotide sequence ID" value="NZ_VOHK01000005.1"/>
</dbReference>
<dbReference type="Proteomes" id="UP000319980">
    <property type="component" value="Unassembled WGS sequence"/>
</dbReference>
<proteinExistence type="predicted"/>
<dbReference type="Gene3D" id="3.20.20.80">
    <property type="entry name" value="Glycosidases"/>
    <property type="match status" value="1"/>
</dbReference>
<dbReference type="InterPro" id="IPR017853">
    <property type="entry name" value="GH"/>
</dbReference>
<evidence type="ECO:0000256" key="1">
    <source>
        <dbReference type="SAM" id="MobiDB-lite"/>
    </source>
</evidence>
<dbReference type="EMBL" id="VOHK01000005">
    <property type="protein sequence ID" value="TWT19174.1"/>
    <property type="molecule type" value="Genomic_DNA"/>
</dbReference>
<feature type="chain" id="PRO_5022768753" evidence="2">
    <location>
        <begin position="26"/>
        <end position="509"/>
    </location>
</feature>
<feature type="region of interest" description="Disordered" evidence="1">
    <location>
        <begin position="67"/>
        <end position="96"/>
    </location>
</feature>
<comment type="caution">
    <text evidence="3">The sequence shown here is derived from an EMBL/GenBank/DDBJ whole genome shotgun (WGS) entry which is preliminary data.</text>
</comment>
<sequence>MEVSRSLVCSLAGAVVLASVGASQADGIDAGQRTGARAEASRVALIREVRVAVASMPGRVAAGAWQDSPAVRGASPPATARQGSAAAPAIRATGGKGPRRLRAAADFVPVPLQGRIDRVQPMTGIVLWNDNVSDLNALGADVQLEFAYFKYSDVVNDQDIYDWSAVDARLASAAARGHQMILRFHDTYPGQTRISIPAYVANSPGYELSYRSVEGRETFIPDWRSTLLQQFVLEFYTRFAQRYDQDPRLAFLQAGFGSYAEYHLWDGPLTLGQTFPSKAFQQQFLEHLGATFAQTPWSLSIDAASSTYSPFSAVPALRQLRFGLFDDSFMHESHSGNDQEYNRWAWLFFGEQRHHDSPAGGEFNYYSDYDQQHVLDYPDGPYGRSFESFAAQYRITYMIGNDQPRYQTRARIKQAAMATGYAFRITGLASNGDCVRMDIRNEGIAPIYHDAWPAANGQRAEASLKGLLPGSGETFEACIGPHQPGALEIGIESDRLVPGQRIQFNADLP</sequence>
<gene>
    <name evidence="3" type="ORF">FQY83_12500</name>
</gene>
<evidence type="ECO:0000313" key="3">
    <source>
        <dbReference type="EMBL" id="TWT19174.1"/>
    </source>
</evidence>
<dbReference type="AlphaFoldDB" id="A0A5C5TZI7"/>